<keyword evidence="3" id="KW-0862">Zinc</keyword>
<dbReference type="Gene3D" id="3.90.1590.10">
    <property type="entry name" value="glutathione-dependent formaldehyde- activating enzyme (gfa)"/>
    <property type="match status" value="1"/>
</dbReference>
<dbReference type="GO" id="GO:0046872">
    <property type="term" value="F:metal ion binding"/>
    <property type="evidence" value="ECO:0007669"/>
    <property type="project" value="UniProtKB-KW"/>
</dbReference>
<dbReference type="Proteomes" id="UP000018144">
    <property type="component" value="Unassembled WGS sequence"/>
</dbReference>
<gene>
    <name evidence="6" type="ORF">PCON_01022</name>
</gene>
<name>U4LW82_PYROM</name>
<proteinExistence type="inferred from homology"/>
<dbReference type="AlphaFoldDB" id="U4LW82"/>
<dbReference type="SUPFAM" id="SSF51316">
    <property type="entry name" value="Mss4-like"/>
    <property type="match status" value="1"/>
</dbReference>
<evidence type="ECO:0000256" key="2">
    <source>
        <dbReference type="ARBA" id="ARBA00022723"/>
    </source>
</evidence>
<evidence type="ECO:0000256" key="4">
    <source>
        <dbReference type="ARBA" id="ARBA00023239"/>
    </source>
</evidence>
<keyword evidence="4" id="KW-0456">Lyase</keyword>
<dbReference type="PROSITE" id="PS51891">
    <property type="entry name" value="CENP_V_GFA"/>
    <property type="match status" value="1"/>
</dbReference>
<evidence type="ECO:0000256" key="3">
    <source>
        <dbReference type="ARBA" id="ARBA00022833"/>
    </source>
</evidence>
<evidence type="ECO:0000256" key="1">
    <source>
        <dbReference type="ARBA" id="ARBA00005495"/>
    </source>
</evidence>
<dbReference type="OrthoDB" id="5422068at2759"/>
<dbReference type="InterPro" id="IPR006913">
    <property type="entry name" value="CENP-V/GFA"/>
</dbReference>
<accession>U4LW82</accession>
<dbReference type="PANTHER" id="PTHR33337:SF40">
    <property type="entry name" value="CENP-V_GFA DOMAIN-CONTAINING PROTEIN-RELATED"/>
    <property type="match status" value="1"/>
</dbReference>
<protein>
    <submittedName>
        <fullName evidence="6">Similar to unnamed protein product [Pseudomonas mendocina NK-01] acc. no. YP_004382567</fullName>
    </submittedName>
</protein>
<dbReference type="EMBL" id="HF936048">
    <property type="protein sequence ID" value="CCX33341.1"/>
    <property type="molecule type" value="Genomic_DNA"/>
</dbReference>
<evidence type="ECO:0000313" key="7">
    <source>
        <dbReference type="Proteomes" id="UP000018144"/>
    </source>
</evidence>
<comment type="similarity">
    <text evidence="1">Belongs to the Gfa family.</text>
</comment>
<evidence type="ECO:0000313" key="6">
    <source>
        <dbReference type="EMBL" id="CCX33341.1"/>
    </source>
</evidence>
<keyword evidence="2" id="KW-0479">Metal-binding</keyword>
<dbReference type="STRING" id="1076935.U4LW82"/>
<dbReference type="InterPro" id="IPR011057">
    <property type="entry name" value="Mss4-like_sf"/>
</dbReference>
<evidence type="ECO:0000259" key="5">
    <source>
        <dbReference type="PROSITE" id="PS51891"/>
    </source>
</evidence>
<dbReference type="eggNOG" id="ENOG502SQVB">
    <property type="taxonomic scope" value="Eukaryota"/>
</dbReference>
<dbReference type="PANTHER" id="PTHR33337">
    <property type="entry name" value="GFA DOMAIN-CONTAINING PROTEIN"/>
    <property type="match status" value="1"/>
</dbReference>
<keyword evidence="7" id="KW-1185">Reference proteome</keyword>
<feature type="domain" description="CENP-V/GFA" evidence="5">
    <location>
        <begin position="16"/>
        <end position="152"/>
    </location>
</feature>
<sequence length="213" mass="23837">MATTTVTPKNIHTKILAGHCFCGKCTYTINPNIQLTGTQERFITEFGTNILPFHDHCSDCRRATSGLLTSYFIIPPPYISFGLNSPLKAFRSSKDTVERTFCSDCGTHLTYQRLNAQQHFGTMDVAIGTLCEADLQKLDELGLTPTKLHVWWGDGVGWYQKEVLRSAEENQIRAFKGGNLKPELEVTDVRVKCSGEAKIEMTEKKNGEEGEEL</sequence>
<dbReference type="Pfam" id="PF04828">
    <property type="entry name" value="GFA"/>
    <property type="match status" value="1"/>
</dbReference>
<dbReference type="GO" id="GO:0016846">
    <property type="term" value="F:carbon-sulfur lyase activity"/>
    <property type="evidence" value="ECO:0007669"/>
    <property type="project" value="InterPro"/>
</dbReference>
<reference evidence="6 7" key="1">
    <citation type="journal article" date="2013" name="PLoS Genet.">
        <title>The genome and development-dependent transcriptomes of Pyronema confluens: a window into fungal evolution.</title>
        <authorList>
            <person name="Traeger S."/>
            <person name="Altegoer F."/>
            <person name="Freitag M."/>
            <person name="Gabaldon T."/>
            <person name="Kempken F."/>
            <person name="Kumar A."/>
            <person name="Marcet-Houben M."/>
            <person name="Poggeler S."/>
            <person name="Stajich J.E."/>
            <person name="Nowrousian M."/>
        </authorList>
    </citation>
    <scope>NUCLEOTIDE SEQUENCE [LARGE SCALE GENOMIC DNA]</scope>
    <source>
        <strain evidence="7">CBS 100304</strain>
        <tissue evidence="6">Vegetative mycelium</tissue>
    </source>
</reference>
<organism evidence="6 7">
    <name type="scientific">Pyronema omphalodes (strain CBS 100304)</name>
    <name type="common">Pyronema confluens</name>
    <dbReference type="NCBI Taxonomy" id="1076935"/>
    <lineage>
        <taxon>Eukaryota</taxon>
        <taxon>Fungi</taxon>
        <taxon>Dikarya</taxon>
        <taxon>Ascomycota</taxon>
        <taxon>Pezizomycotina</taxon>
        <taxon>Pezizomycetes</taxon>
        <taxon>Pezizales</taxon>
        <taxon>Pyronemataceae</taxon>
        <taxon>Pyronema</taxon>
    </lineage>
</organism>